<organism evidence="2">
    <name type="scientific">Anguilla anguilla</name>
    <name type="common">European freshwater eel</name>
    <name type="synonym">Muraena anguilla</name>
    <dbReference type="NCBI Taxonomy" id="7936"/>
    <lineage>
        <taxon>Eukaryota</taxon>
        <taxon>Metazoa</taxon>
        <taxon>Chordata</taxon>
        <taxon>Craniata</taxon>
        <taxon>Vertebrata</taxon>
        <taxon>Euteleostomi</taxon>
        <taxon>Actinopterygii</taxon>
        <taxon>Neopterygii</taxon>
        <taxon>Teleostei</taxon>
        <taxon>Anguilliformes</taxon>
        <taxon>Anguillidae</taxon>
        <taxon>Anguilla</taxon>
    </lineage>
</organism>
<keyword evidence="1" id="KW-0472">Membrane</keyword>
<evidence type="ECO:0000313" key="2">
    <source>
        <dbReference type="EMBL" id="JAI00958.1"/>
    </source>
</evidence>
<proteinExistence type="predicted"/>
<feature type="transmembrane region" description="Helical" evidence="1">
    <location>
        <begin position="7"/>
        <end position="28"/>
    </location>
</feature>
<sequence length="55" mass="6231">MRYPFNLICFSKFTTFLHGLIALGPLQLSGKRHGPLHICLTAFFAVFHGYLAFCI</sequence>
<reference evidence="2" key="2">
    <citation type="journal article" date="2015" name="Fish Shellfish Immunol.">
        <title>Early steps in the European eel (Anguilla anguilla)-Vibrio vulnificus interaction in the gills: Role of the RtxA13 toxin.</title>
        <authorList>
            <person name="Callol A."/>
            <person name="Pajuelo D."/>
            <person name="Ebbesson L."/>
            <person name="Teles M."/>
            <person name="MacKenzie S."/>
            <person name="Amaro C."/>
        </authorList>
    </citation>
    <scope>NUCLEOTIDE SEQUENCE</scope>
</reference>
<reference evidence="2" key="1">
    <citation type="submission" date="2014-11" db="EMBL/GenBank/DDBJ databases">
        <authorList>
            <person name="Amaro Gonzalez C."/>
        </authorList>
    </citation>
    <scope>NUCLEOTIDE SEQUENCE</scope>
</reference>
<keyword evidence="1" id="KW-0812">Transmembrane</keyword>
<feature type="transmembrane region" description="Helical" evidence="1">
    <location>
        <begin position="34"/>
        <end position="53"/>
    </location>
</feature>
<evidence type="ECO:0000256" key="1">
    <source>
        <dbReference type="SAM" id="Phobius"/>
    </source>
</evidence>
<dbReference type="AlphaFoldDB" id="A0A0E9XDZ6"/>
<dbReference type="EMBL" id="GBXM01007620">
    <property type="protein sequence ID" value="JAI00958.1"/>
    <property type="molecule type" value="Transcribed_RNA"/>
</dbReference>
<name>A0A0E9XDZ6_ANGAN</name>
<accession>A0A0E9XDZ6</accession>
<keyword evidence="1" id="KW-1133">Transmembrane helix</keyword>
<protein>
    <submittedName>
        <fullName evidence="2">Uncharacterized protein</fullName>
    </submittedName>
</protein>